<feature type="non-terminal residue" evidence="5">
    <location>
        <position position="1"/>
    </location>
</feature>
<organism evidence="4 5">
    <name type="scientific">Limulus polyphemus</name>
    <name type="common">Atlantic horseshoe crab</name>
    <dbReference type="NCBI Taxonomy" id="6850"/>
    <lineage>
        <taxon>Eukaryota</taxon>
        <taxon>Metazoa</taxon>
        <taxon>Ecdysozoa</taxon>
        <taxon>Arthropoda</taxon>
        <taxon>Chelicerata</taxon>
        <taxon>Merostomata</taxon>
        <taxon>Xiphosura</taxon>
        <taxon>Limulidae</taxon>
        <taxon>Limulus</taxon>
    </lineage>
</organism>
<proteinExistence type="predicted"/>
<dbReference type="InterPro" id="IPR013783">
    <property type="entry name" value="Ig-like_fold"/>
</dbReference>
<dbReference type="SUPFAM" id="SSF49265">
    <property type="entry name" value="Fibronectin type III"/>
    <property type="match status" value="2"/>
</dbReference>
<feature type="domain" description="Fibronectin type-III" evidence="3">
    <location>
        <begin position="160"/>
        <end position="199"/>
    </location>
</feature>
<dbReference type="InterPro" id="IPR050964">
    <property type="entry name" value="Striated_Muscle_Regulatory"/>
</dbReference>
<dbReference type="PANTHER" id="PTHR13817:SF102">
    <property type="entry name" value="DOWN SYNDROME CELL ADHESION MOLECULE-LIKE PROTEIN DSCAM2"/>
    <property type="match status" value="1"/>
</dbReference>
<gene>
    <name evidence="5" type="primary">LOC111084534</name>
</gene>
<dbReference type="Gene3D" id="2.60.40.10">
    <property type="entry name" value="Immunoglobulins"/>
    <property type="match status" value="2"/>
</dbReference>
<dbReference type="CDD" id="cd00063">
    <property type="entry name" value="FN3"/>
    <property type="match status" value="2"/>
</dbReference>
<keyword evidence="4" id="KW-1185">Reference proteome</keyword>
<feature type="domain" description="Fibronectin type-III" evidence="3">
    <location>
        <begin position="60"/>
        <end position="158"/>
    </location>
</feature>
<dbReference type="InterPro" id="IPR003961">
    <property type="entry name" value="FN3_dom"/>
</dbReference>
<dbReference type="RefSeq" id="XP_022236930.1">
    <property type="nucleotide sequence ID" value="XM_022381222.1"/>
</dbReference>
<dbReference type="InterPro" id="IPR036116">
    <property type="entry name" value="FN3_sf"/>
</dbReference>
<evidence type="ECO:0000256" key="1">
    <source>
        <dbReference type="ARBA" id="ARBA00022737"/>
    </source>
</evidence>
<sequence>KWQKETSNVTISGTETDAIISGLKPASVYNLRVLAKNGLGISDPSTDVEAKTEEEAPEGPPMKVRGEATSSKSLKITWKPPNQKLQHGILLGYYVGYKKASSSDGYVYKSLEIQPGFKEECHLSGLSRFTKYNIIVQAHNSKGSGPPSEELLLQTLESDPPITPQLRVATSTSSSITLTWNPVAPDGNPITGMFHVFSF</sequence>
<protein>
    <submittedName>
        <fullName evidence="5">Down syndrome cell adhesion molecule homolog</fullName>
    </submittedName>
</protein>
<keyword evidence="1" id="KW-0677">Repeat</keyword>
<evidence type="ECO:0000313" key="5">
    <source>
        <dbReference type="RefSeq" id="XP_022236930.1"/>
    </source>
</evidence>
<reference evidence="5" key="1">
    <citation type="submission" date="2025-08" db="UniProtKB">
        <authorList>
            <consortium name="RefSeq"/>
        </authorList>
    </citation>
    <scope>IDENTIFICATION</scope>
    <source>
        <tissue evidence="5">Muscle</tissue>
    </source>
</reference>
<dbReference type="GeneID" id="111084534"/>
<dbReference type="SMART" id="SM00060">
    <property type="entry name" value="FN3"/>
    <property type="match status" value="1"/>
</dbReference>
<evidence type="ECO:0000313" key="4">
    <source>
        <dbReference type="Proteomes" id="UP000694941"/>
    </source>
</evidence>
<dbReference type="Pfam" id="PF00041">
    <property type="entry name" value="fn3"/>
    <property type="match status" value="2"/>
</dbReference>
<evidence type="ECO:0000259" key="3">
    <source>
        <dbReference type="PROSITE" id="PS50853"/>
    </source>
</evidence>
<dbReference type="PROSITE" id="PS50853">
    <property type="entry name" value="FN3"/>
    <property type="match status" value="3"/>
</dbReference>
<feature type="domain" description="Fibronectin type-III" evidence="3">
    <location>
        <begin position="1"/>
        <end position="55"/>
    </location>
</feature>
<evidence type="ECO:0000256" key="2">
    <source>
        <dbReference type="SAM" id="MobiDB-lite"/>
    </source>
</evidence>
<feature type="region of interest" description="Disordered" evidence="2">
    <location>
        <begin position="42"/>
        <end position="70"/>
    </location>
</feature>
<accession>A0ABM1RZX5</accession>
<name>A0ABM1RZX5_LIMPO</name>
<dbReference type="PANTHER" id="PTHR13817">
    <property type="entry name" value="TITIN"/>
    <property type="match status" value="1"/>
</dbReference>
<dbReference type="Proteomes" id="UP000694941">
    <property type="component" value="Unplaced"/>
</dbReference>